<proteinExistence type="predicted"/>
<evidence type="ECO:0000313" key="2">
    <source>
        <dbReference type="EMBL" id="GAS80362.1"/>
    </source>
</evidence>
<dbReference type="RefSeq" id="WP_062833254.1">
    <property type="nucleotide sequence ID" value="NZ_BCNV01000001.1"/>
</dbReference>
<dbReference type="InterPro" id="IPR003615">
    <property type="entry name" value="HNH_nuc"/>
</dbReference>
<dbReference type="CDD" id="cd00085">
    <property type="entry name" value="HNHc"/>
    <property type="match status" value="1"/>
</dbReference>
<protein>
    <recommendedName>
        <fullName evidence="1">HNH domain-containing protein</fullName>
    </recommendedName>
</protein>
<dbReference type="GO" id="GO:0008270">
    <property type="term" value="F:zinc ion binding"/>
    <property type="evidence" value="ECO:0007669"/>
    <property type="project" value="InterPro"/>
</dbReference>
<dbReference type="Proteomes" id="UP000069697">
    <property type="component" value="Unassembled WGS sequence"/>
</dbReference>
<comment type="caution">
    <text evidence="2">The sequence shown here is derived from an EMBL/GenBank/DDBJ whole genome shotgun (WGS) entry which is preliminary data.</text>
</comment>
<dbReference type="EMBL" id="BCNV01000001">
    <property type="protein sequence ID" value="GAS80362.1"/>
    <property type="molecule type" value="Genomic_DNA"/>
</dbReference>
<dbReference type="GO" id="GO:0004519">
    <property type="term" value="F:endonuclease activity"/>
    <property type="evidence" value="ECO:0007669"/>
    <property type="project" value="InterPro"/>
</dbReference>
<dbReference type="Gene3D" id="1.10.30.50">
    <property type="match status" value="1"/>
</dbReference>
<dbReference type="Pfam" id="PF01844">
    <property type="entry name" value="HNH"/>
    <property type="match status" value="1"/>
</dbReference>
<feature type="domain" description="HNH" evidence="1">
    <location>
        <begin position="65"/>
        <end position="91"/>
    </location>
</feature>
<gene>
    <name evidence="2" type="ORF">PAHA3_0432</name>
</gene>
<name>A0A100VIC0_PAEAM</name>
<organism evidence="2 3">
    <name type="scientific">Paenibacillus amylolyticus</name>
    <dbReference type="NCBI Taxonomy" id="1451"/>
    <lineage>
        <taxon>Bacteria</taxon>
        <taxon>Bacillati</taxon>
        <taxon>Bacillota</taxon>
        <taxon>Bacilli</taxon>
        <taxon>Bacillales</taxon>
        <taxon>Paenibacillaceae</taxon>
        <taxon>Paenibacillus</taxon>
    </lineage>
</organism>
<dbReference type="InterPro" id="IPR002711">
    <property type="entry name" value="HNH"/>
</dbReference>
<evidence type="ECO:0000259" key="1">
    <source>
        <dbReference type="Pfam" id="PF01844"/>
    </source>
</evidence>
<reference evidence="3" key="2">
    <citation type="submission" date="2016-01" db="EMBL/GenBank/DDBJ databases">
        <title>Draft Genome Sequence of Paenibacillus amylolyticus Heshi-A3 that Was Isolated from Fermented Rice Bran with Aging Salted Mackerel, Which Was Named Heshiko as Traditional Fermented Seafood in Japan.</title>
        <authorList>
            <person name="Akuzawa S."/>
            <person name="Nakagawa J."/>
            <person name="Kanekatsu T."/>
            <person name="Kubota E."/>
            <person name="Ohtake R."/>
            <person name="Suzuki T."/>
            <person name="Kanesaki Y."/>
        </authorList>
    </citation>
    <scope>NUCLEOTIDE SEQUENCE [LARGE SCALE GENOMIC DNA]</scope>
    <source>
        <strain evidence="3">Heshi-A3</strain>
    </source>
</reference>
<dbReference type="GO" id="GO:0003676">
    <property type="term" value="F:nucleic acid binding"/>
    <property type="evidence" value="ECO:0007669"/>
    <property type="project" value="InterPro"/>
</dbReference>
<accession>A0A100VIC0</accession>
<sequence>MGIPSKSKIFEYWMNWLAEKGIDWGEPCCWACGRFWDNKYDIKKPHATREEIIKNWDNVPLQRCHIIAKQFDGTDEPSNLFLMCRDCHDKAPNTRSVEAFLIWTEKQNWYENFRDEVMKEMKNFGLEDRVEELNEIIANKGIKDKIIGDLGIHMNQNGKGAQITISTYISALYGFLKEQDKSKVSQEGNNLA</sequence>
<dbReference type="AlphaFoldDB" id="A0A100VIC0"/>
<reference evidence="2 3" key="1">
    <citation type="journal article" date="2016" name="Genome Announc.">
        <title>Draft Genome Sequence of Paenibacillus amylolyticus Heshi-A3, Isolated from Fermented Rice Bran in a Japanese Fermented Seafood Dish.</title>
        <authorList>
            <person name="Akuzawa S."/>
            <person name="Nagaoka J."/>
            <person name="Kanekatsu M."/>
            <person name="Kubota E."/>
            <person name="Ohtake R."/>
            <person name="Suzuki T."/>
            <person name="Kanesaki Y."/>
        </authorList>
    </citation>
    <scope>NUCLEOTIDE SEQUENCE [LARGE SCALE GENOMIC DNA]</scope>
    <source>
        <strain evidence="2 3">Heshi-A3</strain>
    </source>
</reference>
<evidence type="ECO:0000313" key="3">
    <source>
        <dbReference type="Proteomes" id="UP000069697"/>
    </source>
</evidence>